<dbReference type="OrthoDB" id="9803818at2"/>
<dbReference type="PANTHER" id="PTHR43674:SF2">
    <property type="entry name" value="BETA-UREIDOPROPIONASE"/>
    <property type="match status" value="1"/>
</dbReference>
<organism evidence="3 4">
    <name type="scientific">Tindallia magadiensis</name>
    <dbReference type="NCBI Taxonomy" id="69895"/>
    <lineage>
        <taxon>Bacteria</taxon>
        <taxon>Bacillati</taxon>
        <taxon>Bacillota</taxon>
        <taxon>Clostridia</taxon>
        <taxon>Peptostreptococcales</taxon>
        <taxon>Tindalliaceae</taxon>
        <taxon>Tindallia</taxon>
    </lineage>
</organism>
<dbReference type="Gene3D" id="3.60.110.10">
    <property type="entry name" value="Carbon-nitrogen hydrolase"/>
    <property type="match status" value="1"/>
</dbReference>
<dbReference type="RefSeq" id="WP_093371523.1">
    <property type="nucleotide sequence ID" value="NZ_FOQA01000004.1"/>
</dbReference>
<accession>A0A1I3DU46</accession>
<keyword evidence="4" id="KW-1185">Reference proteome</keyword>
<dbReference type="GO" id="GO:0016811">
    <property type="term" value="F:hydrolase activity, acting on carbon-nitrogen (but not peptide) bonds, in linear amides"/>
    <property type="evidence" value="ECO:0007669"/>
    <property type="project" value="TreeGrafter"/>
</dbReference>
<sequence>MSDLRKKVVERWFSEDTKCPTIMMANITTSSNRERNMKKIEEIIQIAHEKKVNILILPELCISGYLWETENPKIIRDHLRHCANQEIQPWLDRIRDSLDDSGKGLEYVIFNNARPVNGDFYNSTYFLHPVGDCNEVDRIYDKIFLTPIEVPYFRRGTDRRLILDTHWGKFGFLTCYDLCFMELPRKYAMVDEVDAIITVAAWRSQAIREYAMMNVRTDNYYGYLWNLMNSSKAAYNQVWSLGVNCVGSHEVNGSLFWGGSGVWAPSGLPLLQGSNMREELLIIHHLDIANYEEKHSLEFNYRMEFNNVYKEIKETYPEPVVVDGIMSGRKKDS</sequence>
<evidence type="ECO:0000259" key="2">
    <source>
        <dbReference type="PROSITE" id="PS50263"/>
    </source>
</evidence>
<evidence type="ECO:0000256" key="1">
    <source>
        <dbReference type="ARBA" id="ARBA00022801"/>
    </source>
</evidence>
<dbReference type="Pfam" id="PF00795">
    <property type="entry name" value="CN_hydrolase"/>
    <property type="match status" value="1"/>
</dbReference>
<keyword evidence="1 3" id="KW-0378">Hydrolase</keyword>
<evidence type="ECO:0000313" key="3">
    <source>
        <dbReference type="EMBL" id="SFH90254.1"/>
    </source>
</evidence>
<gene>
    <name evidence="3" type="ORF">SAMN05192551_104114</name>
</gene>
<dbReference type="InterPro" id="IPR003010">
    <property type="entry name" value="C-N_Hydrolase"/>
</dbReference>
<feature type="domain" description="CN hydrolase" evidence="2">
    <location>
        <begin position="20"/>
        <end position="288"/>
    </location>
</feature>
<dbReference type="Proteomes" id="UP000199287">
    <property type="component" value="Unassembled WGS sequence"/>
</dbReference>
<dbReference type="InterPro" id="IPR050345">
    <property type="entry name" value="Aliph_Amidase/BUP"/>
</dbReference>
<evidence type="ECO:0000313" key="4">
    <source>
        <dbReference type="Proteomes" id="UP000199287"/>
    </source>
</evidence>
<dbReference type="InterPro" id="IPR036526">
    <property type="entry name" value="C-N_Hydrolase_sf"/>
</dbReference>
<dbReference type="SUPFAM" id="SSF56317">
    <property type="entry name" value="Carbon-nitrogen hydrolase"/>
    <property type="match status" value="1"/>
</dbReference>
<dbReference type="EMBL" id="FOQA01000004">
    <property type="protein sequence ID" value="SFH90254.1"/>
    <property type="molecule type" value="Genomic_DNA"/>
</dbReference>
<dbReference type="STRING" id="69895.SAMN05192551_104114"/>
<reference evidence="4" key="1">
    <citation type="submission" date="2016-10" db="EMBL/GenBank/DDBJ databases">
        <authorList>
            <person name="Varghese N."/>
            <person name="Submissions S."/>
        </authorList>
    </citation>
    <scope>NUCLEOTIDE SEQUENCE [LARGE SCALE GENOMIC DNA]</scope>
    <source>
        <strain evidence="4">Z-7934</strain>
    </source>
</reference>
<protein>
    <submittedName>
        <fullName evidence="3">Predicted amidohydrolase</fullName>
    </submittedName>
</protein>
<dbReference type="CDD" id="cd07197">
    <property type="entry name" value="nitrilase"/>
    <property type="match status" value="1"/>
</dbReference>
<dbReference type="PROSITE" id="PS50263">
    <property type="entry name" value="CN_HYDROLASE"/>
    <property type="match status" value="1"/>
</dbReference>
<dbReference type="PANTHER" id="PTHR43674">
    <property type="entry name" value="NITRILASE C965.09-RELATED"/>
    <property type="match status" value="1"/>
</dbReference>
<dbReference type="AlphaFoldDB" id="A0A1I3DU46"/>
<name>A0A1I3DU46_9FIRM</name>
<proteinExistence type="predicted"/>